<dbReference type="GO" id="GO:0003824">
    <property type="term" value="F:catalytic activity"/>
    <property type="evidence" value="ECO:0007669"/>
    <property type="project" value="InterPro"/>
</dbReference>
<dbReference type="Pfam" id="PF00668">
    <property type="entry name" value="Condensation"/>
    <property type="match status" value="1"/>
</dbReference>
<dbReference type="InterPro" id="IPR001242">
    <property type="entry name" value="Condensation_dom"/>
</dbReference>
<dbReference type="Gene3D" id="3.30.559.30">
    <property type="entry name" value="Nonribosomal peptide synthetase, condensation domain"/>
    <property type="match status" value="1"/>
</dbReference>
<sequence>QLEPELADRLRQQAHSLDVSVASLYHLAWAQVLGKVTGKDEVVFGTVLMGRMQGGDGADRSLGMFINTLPLRVELGNQGVRNGVKQTHARLTELLGHEHASLVLAQRCSGVSAPTP</sequence>
<proteinExistence type="predicted"/>
<dbReference type="PANTHER" id="PTHR45527">
    <property type="entry name" value="NONRIBOSOMAL PEPTIDE SYNTHETASE"/>
    <property type="match status" value="1"/>
</dbReference>
<protein>
    <submittedName>
        <fullName evidence="2">Amino acid adenylation</fullName>
    </submittedName>
</protein>
<dbReference type="AlphaFoldDB" id="F3FVR8"/>
<feature type="domain" description="Condensation" evidence="1">
    <location>
        <begin position="2"/>
        <end position="99"/>
    </location>
</feature>
<dbReference type="Proteomes" id="UP000004471">
    <property type="component" value="Unassembled WGS sequence"/>
</dbReference>
<feature type="non-terminal residue" evidence="2">
    <location>
        <position position="116"/>
    </location>
</feature>
<dbReference type="EMBL" id="AEAH01002408">
    <property type="protein sequence ID" value="EGH34310.1"/>
    <property type="molecule type" value="Genomic_DNA"/>
</dbReference>
<gene>
    <name evidence="2" type="ORF">PSYJA_37394</name>
</gene>
<evidence type="ECO:0000313" key="3">
    <source>
        <dbReference type="Proteomes" id="UP000004471"/>
    </source>
</evidence>
<dbReference type="GO" id="GO:0031177">
    <property type="term" value="F:phosphopantetheine binding"/>
    <property type="evidence" value="ECO:0007669"/>
    <property type="project" value="TreeGrafter"/>
</dbReference>
<accession>F3FVR8</accession>
<dbReference type="GO" id="GO:0005737">
    <property type="term" value="C:cytoplasm"/>
    <property type="evidence" value="ECO:0007669"/>
    <property type="project" value="TreeGrafter"/>
</dbReference>
<dbReference type="GO" id="GO:0044550">
    <property type="term" value="P:secondary metabolite biosynthetic process"/>
    <property type="evidence" value="ECO:0007669"/>
    <property type="project" value="TreeGrafter"/>
</dbReference>
<dbReference type="PANTHER" id="PTHR45527:SF1">
    <property type="entry name" value="FATTY ACID SYNTHASE"/>
    <property type="match status" value="1"/>
</dbReference>
<name>F3FVR8_PSESX</name>
<evidence type="ECO:0000259" key="1">
    <source>
        <dbReference type="Pfam" id="PF00668"/>
    </source>
</evidence>
<dbReference type="SUPFAM" id="SSF52777">
    <property type="entry name" value="CoA-dependent acyltransferases"/>
    <property type="match status" value="1"/>
</dbReference>
<dbReference type="HOGENOM" id="CLU_135942_0_0_6"/>
<comment type="caution">
    <text evidence="2">The sequence shown here is derived from an EMBL/GenBank/DDBJ whole genome shotgun (WGS) entry which is preliminary data.</text>
</comment>
<dbReference type="GO" id="GO:0043041">
    <property type="term" value="P:amino acid activation for nonribosomal peptide biosynthetic process"/>
    <property type="evidence" value="ECO:0007669"/>
    <property type="project" value="TreeGrafter"/>
</dbReference>
<organism evidence="2 3">
    <name type="scientific">Pseudomonas syringae pv. japonica str. M301072</name>
    <dbReference type="NCBI Taxonomy" id="629262"/>
    <lineage>
        <taxon>Bacteria</taxon>
        <taxon>Pseudomonadati</taxon>
        <taxon>Pseudomonadota</taxon>
        <taxon>Gammaproteobacteria</taxon>
        <taxon>Pseudomonadales</taxon>
        <taxon>Pseudomonadaceae</taxon>
        <taxon>Pseudomonas</taxon>
        <taxon>Pseudomonas syringae</taxon>
    </lineage>
</organism>
<feature type="non-terminal residue" evidence="2">
    <location>
        <position position="1"/>
    </location>
</feature>
<reference evidence="2 3" key="1">
    <citation type="journal article" date="2011" name="PLoS Pathog.">
        <title>Dynamic evolution of pathogenicity revealed by sequencing and comparative genomics of 19 Pseudomonas syringae isolates.</title>
        <authorList>
            <person name="Baltrus D.A."/>
            <person name="Nishimura M.T."/>
            <person name="Romanchuk A."/>
            <person name="Chang J.H."/>
            <person name="Mukhtar M.S."/>
            <person name="Cherkis K."/>
            <person name="Roach J."/>
            <person name="Grant S.R."/>
            <person name="Jones C.D."/>
            <person name="Dangl J.L."/>
        </authorList>
    </citation>
    <scope>NUCLEOTIDE SEQUENCE [LARGE SCALE GENOMIC DNA]</scope>
    <source>
        <strain evidence="3">M301072PT</strain>
    </source>
</reference>
<evidence type="ECO:0000313" key="2">
    <source>
        <dbReference type="EMBL" id="EGH34310.1"/>
    </source>
</evidence>